<keyword evidence="3" id="KW-0175">Coiled coil</keyword>
<dbReference type="RefSeq" id="WP_135476969.1">
    <property type="nucleotide sequence ID" value="NZ_SIJK02000005.1"/>
</dbReference>
<gene>
    <name evidence="6" type="ORF">EYB53_004160</name>
</gene>
<keyword evidence="7" id="KW-1185">Reference proteome</keyword>
<dbReference type="CDD" id="cd05387">
    <property type="entry name" value="BY-kinase"/>
    <property type="match status" value="1"/>
</dbReference>
<evidence type="ECO:0000256" key="5">
    <source>
        <dbReference type="SAM" id="Phobius"/>
    </source>
</evidence>
<dbReference type="Gene3D" id="3.40.50.300">
    <property type="entry name" value="P-loop containing nucleotide triphosphate hydrolases"/>
    <property type="match status" value="1"/>
</dbReference>
<sequence>MLTFDDLWTYLRVLLRWWWVLVLGTVLAAGVAFVMASRQPKYYVAQTTLMIGDSLTSATPDAQLIGLSNALAMFYSEMARREPILGPVTEKLGLAFEWQVIANYMLTTSVNNRASLLNITITDTSPERAAALATAVANELIAYSPNSPEKVASQRLLIQEQLTQVQANLGRIDETLDETRAMQARTSGAADLRELRNRIDELERTRESTQDTYNQLILIEKGSIANTLRVLEEARVPTQPLPDKRMLTVAMAGMGGFILAALAALLLDMLDDRWRSKSDLRSRFGMPSLGLVPGRRPLITLKPGSAGQRELAMREAHTNIVLAAMEQGSSSLMITSPTPSDARSAFSIDLAQLFTRSGYSVLLVDADMEQPILTRMLVGDHPEANGTLYTNGKPEIWSRMYPTMLKNVLLLAHNVGPDGVALTPSLPWSELVEHLKRVADIVIFDGPSTLPSVDAALLAPLVDGVVLTLNPAYDNRGAITESKARLTRKRQTTLLGAVMLTEEVLAHPAQTQYPWLPLVKNAPMLEDGQVDAQIEQTQAEPPRANDDRVIVTPPPGDVEAR</sequence>
<feature type="coiled-coil region" evidence="3">
    <location>
        <begin position="185"/>
        <end position="219"/>
    </location>
</feature>
<evidence type="ECO:0000256" key="1">
    <source>
        <dbReference type="ARBA" id="ARBA00022741"/>
    </source>
</evidence>
<proteinExistence type="predicted"/>
<dbReference type="EMBL" id="SIJK02000005">
    <property type="protein sequence ID" value="MBP1464897.1"/>
    <property type="molecule type" value="Genomic_DNA"/>
</dbReference>
<evidence type="ECO:0000313" key="7">
    <source>
        <dbReference type="Proteomes" id="UP001193081"/>
    </source>
</evidence>
<dbReference type="PANTHER" id="PTHR32309">
    <property type="entry name" value="TYROSINE-PROTEIN KINASE"/>
    <property type="match status" value="1"/>
</dbReference>
<name>A0ABS4D631_9CHLR</name>
<protein>
    <submittedName>
        <fullName evidence="6">Lipopolysaccharide biosynthesis protein</fullName>
    </submittedName>
</protein>
<dbReference type="SUPFAM" id="SSF52540">
    <property type="entry name" value="P-loop containing nucleoside triphosphate hydrolases"/>
    <property type="match status" value="1"/>
</dbReference>
<keyword evidence="5" id="KW-1133">Transmembrane helix</keyword>
<evidence type="ECO:0000256" key="2">
    <source>
        <dbReference type="ARBA" id="ARBA00022840"/>
    </source>
</evidence>
<comment type="caution">
    <text evidence="6">The sequence shown here is derived from an EMBL/GenBank/DDBJ whole genome shotgun (WGS) entry which is preliminary data.</text>
</comment>
<evidence type="ECO:0000256" key="3">
    <source>
        <dbReference type="SAM" id="Coils"/>
    </source>
</evidence>
<evidence type="ECO:0000313" key="6">
    <source>
        <dbReference type="EMBL" id="MBP1464897.1"/>
    </source>
</evidence>
<keyword evidence="2" id="KW-0067">ATP-binding</keyword>
<evidence type="ECO:0000256" key="4">
    <source>
        <dbReference type="SAM" id="MobiDB-lite"/>
    </source>
</evidence>
<accession>A0ABS4D631</accession>
<feature type="compositionally biased region" description="Pro residues" evidence="4">
    <location>
        <begin position="552"/>
        <end position="561"/>
    </location>
</feature>
<feature type="transmembrane region" description="Helical" evidence="5">
    <location>
        <begin position="17"/>
        <end position="36"/>
    </location>
</feature>
<dbReference type="PANTHER" id="PTHR32309:SF13">
    <property type="entry name" value="FERRIC ENTEROBACTIN TRANSPORT PROTEIN FEPE"/>
    <property type="match status" value="1"/>
</dbReference>
<dbReference type="InterPro" id="IPR050445">
    <property type="entry name" value="Bact_polysacc_biosynth/exp"/>
</dbReference>
<reference evidence="6 7" key="1">
    <citation type="submission" date="2021-03" db="EMBL/GenBank/DDBJ databases">
        <authorList>
            <person name="Grouzdev D.S."/>
        </authorList>
    </citation>
    <scope>NUCLEOTIDE SEQUENCE [LARGE SCALE GENOMIC DNA]</scope>
    <source>
        <strain evidence="6 7">M50-1</strain>
    </source>
</reference>
<dbReference type="Proteomes" id="UP001193081">
    <property type="component" value="Unassembled WGS sequence"/>
</dbReference>
<keyword evidence="5" id="KW-0472">Membrane</keyword>
<feature type="region of interest" description="Disordered" evidence="4">
    <location>
        <begin position="531"/>
        <end position="561"/>
    </location>
</feature>
<dbReference type="InterPro" id="IPR005702">
    <property type="entry name" value="Wzc-like_C"/>
</dbReference>
<keyword evidence="1" id="KW-0547">Nucleotide-binding</keyword>
<keyword evidence="5" id="KW-0812">Transmembrane</keyword>
<dbReference type="InterPro" id="IPR027417">
    <property type="entry name" value="P-loop_NTPase"/>
</dbReference>
<organism evidence="6 7">
    <name type="scientific">Candidatus Chloroploca mongolica</name>
    <dbReference type="NCBI Taxonomy" id="2528176"/>
    <lineage>
        <taxon>Bacteria</taxon>
        <taxon>Bacillati</taxon>
        <taxon>Chloroflexota</taxon>
        <taxon>Chloroflexia</taxon>
        <taxon>Chloroflexales</taxon>
        <taxon>Chloroflexineae</taxon>
        <taxon>Oscillochloridaceae</taxon>
        <taxon>Candidatus Chloroploca</taxon>
    </lineage>
</organism>
<feature type="transmembrane region" description="Helical" evidence="5">
    <location>
        <begin position="247"/>
        <end position="267"/>
    </location>
</feature>